<feature type="region of interest" description="Disordered" evidence="2">
    <location>
        <begin position="58"/>
        <end position="98"/>
    </location>
</feature>
<keyword evidence="3" id="KW-0472">Membrane</keyword>
<comment type="caution">
    <text evidence="5">The sequence shown here is derived from an EMBL/GenBank/DDBJ whole genome shotgun (WGS) entry which is preliminary data.</text>
</comment>
<feature type="region of interest" description="Disordered" evidence="2">
    <location>
        <begin position="422"/>
        <end position="509"/>
    </location>
</feature>
<proteinExistence type="inferred from homology"/>
<dbReference type="SUPFAM" id="SSF53474">
    <property type="entry name" value="alpha/beta-Hydrolases"/>
    <property type="match status" value="1"/>
</dbReference>
<feature type="domain" description="DUF676" evidence="4">
    <location>
        <begin position="98"/>
        <end position="308"/>
    </location>
</feature>
<dbReference type="InterPro" id="IPR044294">
    <property type="entry name" value="Lipase-like"/>
</dbReference>
<dbReference type="Gene3D" id="3.40.50.1820">
    <property type="entry name" value="alpha/beta hydrolase"/>
    <property type="match status" value="1"/>
</dbReference>
<evidence type="ECO:0000313" key="6">
    <source>
        <dbReference type="Proteomes" id="UP000077521"/>
    </source>
</evidence>
<name>A0A177TLI6_9BASI</name>
<evidence type="ECO:0000256" key="1">
    <source>
        <dbReference type="ARBA" id="ARBA00007920"/>
    </source>
</evidence>
<keyword evidence="3" id="KW-0812">Transmembrane</keyword>
<feature type="compositionally biased region" description="Low complexity" evidence="2">
    <location>
        <begin position="463"/>
        <end position="495"/>
    </location>
</feature>
<dbReference type="PANTHER" id="PTHR12482:SF62">
    <property type="entry name" value="LIPASE ROG1-RELATED"/>
    <property type="match status" value="1"/>
</dbReference>
<evidence type="ECO:0000259" key="4">
    <source>
        <dbReference type="Pfam" id="PF05057"/>
    </source>
</evidence>
<organism evidence="5 6">
    <name type="scientific">Tilletia indica</name>
    <dbReference type="NCBI Taxonomy" id="43049"/>
    <lineage>
        <taxon>Eukaryota</taxon>
        <taxon>Fungi</taxon>
        <taxon>Dikarya</taxon>
        <taxon>Basidiomycota</taxon>
        <taxon>Ustilaginomycotina</taxon>
        <taxon>Exobasidiomycetes</taxon>
        <taxon>Tilletiales</taxon>
        <taxon>Tilletiaceae</taxon>
        <taxon>Tilletia</taxon>
    </lineage>
</organism>
<feature type="region of interest" description="Disordered" evidence="2">
    <location>
        <begin position="247"/>
        <end position="267"/>
    </location>
</feature>
<reference evidence="5" key="2">
    <citation type="journal article" date="2019" name="IMA Fungus">
        <title>Genome sequencing and comparison of five Tilletia species to identify candidate genes for the detection of regulated species infecting wheat.</title>
        <authorList>
            <person name="Nguyen H.D.T."/>
            <person name="Sultana T."/>
            <person name="Kesanakurti P."/>
            <person name="Hambleton S."/>
        </authorList>
    </citation>
    <scope>NUCLEOTIDE SEQUENCE</scope>
    <source>
        <strain evidence="5">DAOMC 236416</strain>
    </source>
</reference>
<dbReference type="Proteomes" id="UP000077521">
    <property type="component" value="Unassembled WGS sequence"/>
</dbReference>
<dbReference type="Pfam" id="PF05057">
    <property type="entry name" value="DUF676"/>
    <property type="match status" value="2"/>
</dbReference>
<dbReference type="InterPro" id="IPR029058">
    <property type="entry name" value="AB_hydrolase_fold"/>
</dbReference>
<feature type="transmembrane region" description="Helical" evidence="3">
    <location>
        <begin position="374"/>
        <end position="397"/>
    </location>
</feature>
<comment type="similarity">
    <text evidence="1">Belongs to the putative lipase ROG1 family.</text>
</comment>
<feature type="compositionally biased region" description="Basic and acidic residues" evidence="2">
    <location>
        <begin position="496"/>
        <end position="509"/>
    </location>
</feature>
<protein>
    <recommendedName>
        <fullName evidence="4">DUF676 domain-containing protein</fullName>
    </recommendedName>
</protein>
<dbReference type="EMBL" id="LWDF02000111">
    <property type="protein sequence ID" value="KAE8257420.1"/>
    <property type="molecule type" value="Genomic_DNA"/>
</dbReference>
<gene>
    <name evidence="5" type="ORF">A4X13_0g2369</name>
</gene>
<dbReference type="PANTHER" id="PTHR12482">
    <property type="entry name" value="LIPASE ROG1-RELATED-RELATED"/>
    <property type="match status" value="1"/>
</dbReference>
<evidence type="ECO:0000256" key="2">
    <source>
        <dbReference type="SAM" id="MobiDB-lite"/>
    </source>
</evidence>
<feature type="domain" description="DUF676" evidence="4">
    <location>
        <begin position="6"/>
        <end position="41"/>
    </location>
</feature>
<dbReference type="InterPro" id="IPR007751">
    <property type="entry name" value="DUF676_lipase-like"/>
</dbReference>
<keyword evidence="3" id="KW-1133">Transmembrane helix</keyword>
<feature type="compositionally biased region" description="Basic and acidic residues" evidence="2">
    <location>
        <begin position="58"/>
        <end position="90"/>
    </location>
</feature>
<sequence>MSDAVQEVHLVVLVHGLWGSPANLRHICRSLIKKNPGAYLAPRSDASSRILTEREAQRIKKEEEKRKKAEAKGGSKSPHAWEEPLLKPDYSESGGNPPKLQLVLLNTRSNEDRTYDGVDWSAERVRLEIDAEVLRLRTATSPPCHVARFSIIAYSLGGLVSRYTVGLLHSRHFFTLVPGAQIPASIVDEDLAKKLRQPPVPVQFVTLATPHLGMLPPSSGFRRFAAYVGARTLSRTGEQLFLQDSGWEGMEDNNATSESQNRSDRSASRGLIEAMSIPDLPFMAALQRFEKVVIYANAINDPTVPFRTAGIFPSDPFVVEGLHVEIEPDYEGLVQSYSFPSEAVQSKKSWVSSIKNYQVPMFLNPRRIPFRFPLNYIAVPLFPIAFPILLALVLTHFRKESGDSRKRIRELRRLWREERELESEIADGKGGDAGNSGGDATNGGEGSKPAAHLSLEDVGRRMSAAPGAMGSAATSGTATPSAPTQATSTKPTSSSSDKRARELEEHLGEQSRISALLNRVENRAIDAAELGDGTIEGNRQHGNEHGATVVTAAAATSSTTNAPSSTDRYPAAIPPKHAKSQPKLFPLQQKMIDMIETGLANKLERRLTYFPNVLNAHPVIIVRVPSSELSKLGEGIVRNLVDTFVL</sequence>
<evidence type="ECO:0000313" key="5">
    <source>
        <dbReference type="EMBL" id="KAE8257420.1"/>
    </source>
</evidence>
<evidence type="ECO:0000256" key="3">
    <source>
        <dbReference type="SAM" id="Phobius"/>
    </source>
</evidence>
<feature type="compositionally biased region" description="Gly residues" evidence="2">
    <location>
        <begin position="431"/>
        <end position="446"/>
    </location>
</feature>
<reference evidence="5" key="1">
    <citation type="submission" date="2016-04" db="EMBL/GenBank/DDBJ databases">
        <authorList>
            <person name="Nguyen H.D."/>
            <person name="Samba Siva P."/>
            <person name="Cullis J."/>
            <person name="Levesque C.A."/>
            <person name="Hambleton S."/>
        </authorList>
    </citation>
    <scope>NUCLEOTIDE SEQUENCE</scope>
    <source>
        <strain evidence="5">DAOMC 236416</strain>
    </source>
</reference>
<dbReference type="AlphaFoldDB" id="A0A177TLI6"/>
<keyword evidence="6" id="KW-1185">Reference proteome</keyword>
<accession>A0A177TLI6</accession>